<evidence type="ECO:0000313" key="1">
    <source>
        <dbReference type="EMBL" id="GJT79324.1"/>
    </source>
</evidence>
<evidence type="ECO:0000313" key="2">
    <source>
        <dbReference type="Proteomes" id="UP001151760"/>
    </source>
</evidence>
<proteinExistence type="predicted"/>
<gene>
    <name evidence="1" type="ORF">Tco_1053666</name>
</gene>
<reference evidence="1" key="1">
    <citation type="journal article" date="2022" name="Int. J. Mol. Sci.">
        <title>Draft Genome of Tanacetum Coccineum: Genomic Comparison of Closely Related Tanacetum-Family Plants.</title>
        <authorList>
            <person name="Yamashiro T."/>
            <person name="Shiraishi A."/>
            <person name="Nakayama K."/>
            <person name="Satake H."/>
        </authorList>
    </citation>
    <scope>NUCLEOTIDE SEQUENCE</scope>
</reference>
<keyword evidence="2" id="KW-1185">Reference proteome</keyword>
<dbReference type="Proteomes" id="UP001151760">
    <property type="component" value="Unassembled WGS sequence"/>
</dbReference>
<evidence type="ECO:0008006" key="3">
    <source>
        <dbReference type="Google" id="ProtNLM"/>
    </source>
</evidence>
<dbReference type="EMBL" id="BQNB010018888">
    <property type="protein sequence ID" value="GJT79324.1"/>
    <property type="molecule type" value="Genomic_DNA"/>
</dbReference>
<organism evidence="1 2">
    <name type="scientific">Tanacetum coccineum</name>
    <dbReference type="NCBI Taxonomy" id="301880"/>
    <lineage>
        <taxon>Eukaryota</taxon>
        <taxon>Viridiplantae</taxon>
        <taxon>Streptophyta</taxon>
        <taxon>Embryophyta</taxon>
        <taxon>Tracheophyta</taxon>
        <taxon>Spermatophyta</taxon>
        <taxon>Magnoliopsida</taxon>
        <taxon>eudicotyledons</taxon>
        <taxon>Gunneridae</taxon>
        <taxon>Pentapetalae</taxon>
        <taxon>asterids</taxon>
        <taxon>campanulids</taxon>
        <taxon>Asterales</taxon>
        <taxon>Asteraceae</taxon>
        <taxon>Asteroideae</taxon>
        <taxon>Anthemideae</taxon>
        <taxon>Anthemidinae</taxon>
        <taxon>Tanacetum</taxon>
    </lineage>
</organism>
<protein>
    <recommendedName>
        <fullName evidence="3">UBN2 domain-containing protein</fullName>
    </recommendedName>
</protein>
<reference evidence="1" key="2">
    <citation type="submission" date="2022-01" db="EMBL/GenBank/DDBJ databases">
        <authorList>
            <person name="Yamashiro T."/>
            <person name="Shiraishi A."/>
            <person name="Satake H."/>
            <person name="Nakayama K."/>
        </authorList>
    </citation>
    <scope>NUCLEOTIDE SEQUENCE</scope>
</reference>
<comment type="caution">
    <text evidence="1">The sequence shown here is derived from an EMBL/GenBank/DDBJ whole genome shotgun (WGS) entry which is preliminary data.</text>
</comment>
<sequence>MGAKDCCLMGLRKKRCGANWNEGLGYDVYKLEDEVWKVYELALMSWLPFLLPLLNGFARFNTTITSLKAPDEGFSSKNYVRKFLRALHPKWRAKDSEICKGKKERFKSIALKAKKEFSDDETLTFGSDDEEYTMAVRNFK</sequence>
<accession>A0ABQ5GVH2</accession>
<name>A0ABQ5GVH2_9ASTR</name>